<dbReference type="AlphaFoldDB" id="A0A9D3VBJ3"/>
<name>A0A9D3VBJ3_9ROSI</name>
<proteinExistence type="predicted"/>
<evidence type="ECO:0000313" key="3">
    <source>
        <dbReference type="Proteomes" id="UP000828251"/>
    </source>
</evidence>
<accession>A0A9D3VBJ3</accession>
<sequence>MGDIEFQQRWEFRRNDDELDSSFDDSVSSDGSLIRKQKLVSGLISLGDDESSEISRLKQKDNENPAQEDQINVGKVKKRKTRNMSSRNKMKKDSVEKVDLQKGETSAYDHHAPLDDLKNFMDSLLKDLKVTRESLLKWMMDEMQKLVTDHPRGKKPEDDKVQLQTRKKSKKVEDQNGKVHMESTRFRHSSKTDKCTRVQQQNKLQVPIRDEENNNKQHQNGFGYGMDRSLIRFPTGNTATGSTDHFNTLGDRLGSGKVVELITSSKRKGDSSLIAAANPNLQTSDTDQNVQVHCHTGVVLAVEAQKAKSGSMKRSAKGKETVDLHDHHQVPEGQASHGQGITTAGAGTNIEKLGSSVVQNFLSSPFGQAPWAIYPTLPTLLNDPKFANQGLDASSCNHVVPRVNQMLEPGSNQGSFPIIPPDETIQRFAWMGSSTPTSGIGTGFPFPFHQGLDFGLSIPNPKQVNPQNLSQETSKPLGLKMNGGATKFSSGSYNLPEHNAAHNHHSHGRLISYQMQNIKDGHFSYSNLVQNQEQSLFSFP</sequence>
<dbReference type="OrthoDB" id="1920267at2759"/>
<reference evidence="2 3" key="1">
    <citation type="journal article" date="2021" name="Plant Biotechnol. J.">
        <title>Multi-omics assisted identification of the key and species-specific regulatory components of drought-tolerant mechanisms in Gossypium stocksii.</title>
        <authorList>
            <person name="Yu D."/>
            <person name="Ke L."/>
            <person name="Zhang D."/>
            <person name="Wu Y."/>
            <person name="Sun Y."/>
            <person name="Mei J."/>
            <person name="Sun J."/>
            <person name="Sun Y."/>
        </authorList>
    </citation>
    <scope>NUCLEOTIDE SEQUENCE [LARGE SCALE GENOMIC DNA]</scope>
    <source>
        <strain evidence="3">cv. E1</strain>
        <tissue evidence="2">Leaf</tissue>
    </source>
</reference>
<keyword evidence="3" id="KW-1185">Reference proteome</keyword>
<evidence type="ECO:0000313" key="2">
    <source>
        <dbReference type="EMBL" id="KAH1075126.1"/>
    </source>
</evidence>
<organism evidence="2 3">
    <name type="scientific">Gossypium stocksii</name>
    <dbReference type="NCBI Taxonomy" id="47602"/>
    <lineage>
        <taxon>Eukaryota</taxon>
        <taxon>Viridiplantae</taxon>
        <taxon>Streptophyta</taxon>
        <taxon>Embryophyta</taxon>
        <taxon>Tracheophyta</taxon>
        <taxon>Spermatophyta</taxon>
        <taxon>Magnoliopsida</taxon>
        <taxon>eudicotyledons</taxon>
        <taxon>Gunneridae</taxon>
        <taxon>Pentapetalae</taxon>
        <taxon>rosids</taxon>
        <taxon>malvids</taxon>
        <taxon>Malvales</taxon>
        <taxon>Malvaceae</taxon>
        <taxon>Malvoideae</taxon>
        <taxon>Gossypium</taxon>
    </lineage>
</organism>
<feature type="compositionally biased region" description="Basic and acidic residues" evidence="1">
    <location>
        <begin position="53"/>
        <end position="63"/>
    </location>
</feature>
<feature type="compositionally biased region" description="Basic and acidic residues" evidence="1">
    <location>
        <begin position="149"/>
        <end position="161"/>
    </location>
</feature>
<feature type="region of interest" description="Disordered" evidence="1">
    <location>
        <begin position="149"/>
        <end position="200"/>
    </location>
</feature>
<feature type="region of interest" description="Disordered" evidence="1">
    <location>
        <begin position="49"/>
        <end position="98"/>
    </location>
</feature>
<dbReference type="Proteomes" id="UP000828251">
    <property type="component" value="Unassembled WGS sequence"/>
</dbReference>
<feature type="compositionally biased region" description="Basic and acidic residues" evidence="1">
    <location>
        <begin position="171"/>
        <end position="196"/>
    </location>
</feature>
<gene>
    <name evidence="2" type="ORF">J1N35_027454</name>
</gene>
<comment type="caution">
    <text evidence="2">The sequence shown here is derived from an EMBL/GenBank/DDBJ whole genome shotgun (WGS) entry which is preliminary data.</text>
</comment>
<dbReference type="EMBL" id="JAIQCV010000008">
    <property type="protein sequence ID" value="KAH1075126.1"/>
    <property type="molecule type" value="Genomic_DNA"/>
</dbReference>
<evidence type="ECO:0000256" key="1">
    <source>
        <dbReference type="SAM" id="MobiDB-lite"/>
    </source>
</evidence>
<protein>
    <submittedName>
        <fullName evidence="2">Uncharacterized protein</fullName>
    </submittedName>
</protein>